<comment type="caution">
    <text evidence="8">The sequence shown here is derived from an EMBL/GenBank/DDBJ whole genome shotgun (WGS) entry which is preliminary data.</text>
</comment>
<dbReference type="SUPFAM" id="SSF52794">
    <property type="entry name" value="PTS system IIB component-like"/>
    <property type="match status" value="1"/>
</dbReference>
<dbReference type="PANTHER" id="PTHR34581">
    <property type="entry name" value="PTS SYSTEM N,N'-DIACETYLCHITOBIOSE-SPECIFIC EIIB COMPONENT"/>
    <property type="match status" value="1"/>
</dbReference>
<dbReference type="Proteomes" id="UP000182448">
    <property type="component" value="Unassembled WGS sequence"/>
</dbReference>
<dbReference type="InterPro" id="IPR051819">
    <property type="entry name" value="PTS_sugar-specific_EIIB"/>
</dbReference>
<keyword evidence="3" id="KW-0762">Sugar transport</keyword>
<keyword evidence="9" id="KW-1185">Reference proteome</keyword>
<feature type="domain" description="PTS EIIB type-3" evidence="7">
    <location>
        <begin position="1"/>
        <end position="70"/>
    </location>
</feature>
<dbReference type="PANTHER" id="PTHR34581:SF2">
    <property type="entry name" value="PTS SYSTEM N,N'-DIACETYLCHITOBIOSE-SPECIFIC EIIB COMPONENT"/>
    <property type="match status" value="1"/>
</dbReference>
<evidence type="ECO:0000256" key="2">
    <source>
        <dbReference type="ARBA" id="ARBA00022553"/>
    </source>
</evidence>
<evidence type="ECO:0000259" key="7">
    <source>
        <dbReference type="PROSITE" id="PS51100"/>
    </source>
</evidence>
<evidence type="ECO:0000256" key="3">
    <source>
        <dbReference type="ARBA" id="ARBA00022597"/>
    </source>
</evidence>
<sequence>MSVKAASESQLDDRIDEIDYLLVGPHLSYMLDDLKKQVEGKNIEVLVIPQKIYGSLNGNAALELILNLEN</sequence>
<dbReference type="InterPro" id="IPR036095">
    <property type="entry name" value="PTS_EIIB-like_sf"/>
</dbReference>
<dbReference type="Gene3D" id="3.40.50.2300">
    <property type="match status" value="1"/>
</dbReference>
<dbReference type="InterPro" id="IPR013012">
    <property type="entry name" value="PTS_EIIB_3"/>
</dbReference>
<dbReference type="EMBL" id="FMAW01000002">
    <property type="protein sequence ID" value="SCB78971.1"/>
    <property type="molecule type" value="Genomic_DNA"/>
</dbReference>
<keyword evidence="2" id="KW-0597">Phosphoprotein</keyword>
<gene>
    <name evidence="8" type="ORF">GA0061075_102140</name>
</gene>
<organism evidence="8 9">
    <name type="scientific">Weissella hellenica</name>
    <dbReference type="NCBI Taxonomy" id="46256"/>
    <lineage>
        <taxon>Bacteria</taxon>
        <taxon>Bacillati</taxon>
        <taxon>Bacillota</taxon>
        <taxon>Bacilli</taxon>
        <taxon>Lactobacillales</taxon>
        <taxon>Lactobacillaceae</taxon>
        <taxon>Weissella</taxon>
    </lineage>
</organism>
<evidence type="ECO:0000313" key="8">
    <source>
        <dbReference type="EMBL" id="SCB78971.1"/>
    </source>
</evidence>
<comment type="caution">
    <text evidence="6">Lacks conserved residue(s) required for the propagation of feature annotation.</text>
</comment>
<keyword evidence="5" id="KW-0598">Phosphotransferase system</keyword>
<evidence type="ECO:0000256" key="4">
    <source>
        <dbReference type="ARBA" id="ARBA00022679"/>
    </source>
</evidence>
<proteinExistence type="predicted"/>
<evidence type="ECO:0000256" key="5">
    <source>
        <dbReference type="ARBA" id="ARBA00022683"/>
    </source>
</evidence>
<evidence type="ECO:0000256" key="6">
    <source>
        <dbReference type="PROSITE-ProRule" id="PRU00423"/>
    </source>
</evidence>
<keyword evidence="4" id="KW-0808">Transferase</keyword>
<evidence type="ECO:0000313" key="9">
    <source>
        <dbReference type="Proteomes" id="UP000182448"/>
    </source>
</evidence>
<accession>A0ABY0JZD8</accession>
<protein>
    <submittedName>
        <fullName evidence="8">PTS system, cellobiose-specific IIB component</fullName>
    </submittedName>
</protein>
<keyword evidence="1" id="KW-0813">Transport</keyword>
<evidence type="ECO:0000256" key="1">
    <source>
        <dbReference type="ARBA" id="ARBA00022448"/>
    </source>
</evidence>
<name>A0ABY0JZD8_WEIHE</name>
<reference evidence="8 9" key="1">
    <citation type="submission" date="2016-08" db="EMBL/GenBank/DDBJ databases">
        <authorList>
            <person name="Varghese N."/>
            <person name="Submissions Spin"/>
        </authorList>
    </citation>
    <scope>NUCLEOTIDE SEQUENCE [LARGE SCALE GENOMIC DNA]</scope>
    <source>
        <strain evidence="8 9">R-53116</strain>
    </source>
</reference>
<dbReference type="PROSITE" id="PS51100">
    <property type="entry name" value="PTS_EIIB_TYPE_3"/>
    <property type="match status" value="1"/>
</dbReference>